<name>A0A918ASJ8_9PSEU</name>
<gene>
    <name evidence="1" type="ORF">GCM10010185_42570</name>
</gene>
<evidence type="ECO:0000313" key="2">
    <source>
        <dbReference type="Proteomes" id="UP000639606"/>
    </source>
</evidence>
<accession>A0A918ASJ8</accession>
<proteinExistence type="predicted"/>
<dbReference type="AlphaFoldDB" id="A0A918ASJ8"/>
<keyword evidence="2" id="KW-1185">Reference proteome</keyword>
<sequence length="133" mass="13964">MTSSDDFSSGTGAAKKRLEAAEGRLKRFRAAIDAGVDPSALVEAINEAQAQRAAARAELEGSSPPGSIEDAEVYAMIDSLGDVRTIISRADPAKLEELFAGLGLEMVYNAEGRTVDVTIRPIGRVSARVRGGT</sequence>
<dbReference type="EMBL" id="BMRG01000008">
    <property type="protein sequence ID" value="GGP65289.1"/>
    <property type="molecule type" value="Genomic_DNA"/>
</dbReference>
<reference evidence="1" key="1">
    <citation type="journal article" date="2014" name="Int. J. Syst. Evol. Microbiol.">
        <title>Complete genome sequence of Corynebacterium casei LMG S-19264T (=DSM 44701T), isolated from a smear-ripened cheese.</title>
        <authorList>
            <consortium name="US DOE Joint Genome Institute (JGI-PGF)"/>
            <person name="Walter F."/>
            <person name="Albersmeier A."/>
            <person name="Kalinowski J."/>
            <person name="Ruckert C."/>
        </authorList>
    </citation>
    <scope>NUCLEOTIDE SEQUENCE</scope>
    <source>
        <strain evidence="1">JCM 3313</strain>
    </source>
</reference>
<reference evidence="1" key="2">
    <citation type="submission" date="2020-09" db="EMBL/GenBank/DDBJ databases">
        <authorList>
            <person name="Sun Q."/>
            <person name="Ohkuma M."/>
        </authorList>
    </citation>
    <scope>NUCLEOTIDE SEQUENCE</scope>
    <source>
        <strain evidence="1">JCM 3313</strain>
    </source>
</reference>
<dbReference type="Proteomes" id="UP000639606">
    <property type="component" value="Unassembled WGS sequence"/>
</dbReference>
<organism evidence="1 2">
    <name type="scientific">Saccharothrix coeruleofusca</name>
    <dbReference type="NCBI Taxonomy" id="33919"/>
    <lineage>
        <taxon>Bacteria</taxon>
        <taxon>Bacillati</taxon>
        <taxon>Actinomycetota</taxon>
        <taxon>Actinomycetes</taxon>
        <taxon>Pseudonocardiales</taxon>
        <taxon>Pseudonocardiaceae</taxon>
        <taxon>Saccharothrix</taxon>
    </lineage>
</organism>
<comment type="caution">
    <text evidence="1">The sequence shown here is derived from an EMBL/GenBank/DDBJ whole genome shotgun (WGS) entry which is preliminary data.</text>
</comment>
<evidence type="ECO:0000313" key="1">
    <source>
        <dbReference type="EMBL" id="GGP65289.1"/>
    </source>
</evidence>
<protein>
    <submittedName>
        <fullName evidence="1">Uncharacterized protein</fullName>
    </submittedName>
</protein>
<dbReference type="RefSeq" id="WP_189225036.1">
    <property type="nucleotide sequence ID" value="NZ_BMRG01000008.1"/>
</dbReference>